<protein>
    <submittedName>
        <fullName evidence="1">Uncharacterized protein</fullName>
    </submittedName>
</protein>
<accession>A0ABU6DU56</accession>
<dbReference type="EMBL" id="VTDN01000007">
    <property type="protein sequence ID" value="MEB5477265.1"/>
    <property type="molecule type" value="Genomic_DNA"/>
</dbReference>
<dbReference type="RefSeq" id="WP_325775641.1">
    <property type="nucleotide sequence ID" value="NZ_VTDN01000007.1"/>
</dbReference>
<evidence type="ECO:0000313" key="2">
    <source>
        <dbReference type="Proteomes" id="UP001339883"/>
    </source>
</evidence>
<evidence type="ECO:0000313" key="1">
    <source>
        <dbReference type="EMBL" id="MEB5477265.1"/>
    </source>
</evidence>
<reference evidence="1 2" key="1">
    <citation type="submission" date="2019-08" db="EMBL/GenBank/DDBJ databases">
        <title>Five species of Acinetobacter isolated from floral nectar and animal pollinators.</title>
        <authorList>
            <person name="Hendry T.A."/>
        </authorList>
    </citation>
    <scope>NUCLEOTIDE SEQUENCE [LARGE SCALE GENOMIC DNA]</scope>
    <source>
        <strain evidence="1 2">MD18.27</strain>
    </source>
</reference>
<keyword evidence="2" id="KW-1185">Reference proteome</keyword>
<name>A0ABU6DU56_9GAMM</name>
<organism evidence="1 2">
    <name type="scientific">Acinetobacter pollinis</name>
    <dbReference type="NCBI Taxonomy" id="2605270"/>
    <lineage>
        <taxon>Bacteria</taxon>
        <taxon>Pseudomonadati</taxon>
        <taxon>Pseudomonadota</taxon>
        <taxon>Gammaproteobacteria</taxon>
        <taxon>Moraxellales</taxon>
        <taxon>Moraxellaceae</taxon>
        <taxon>Acinetobacter</taxon>
    </lineage>
</organism>
<comment type="caution">
    <text evidence="1">The sequence shown here is derived from an EMBL/GenBank/DDBJ whole genome shotgun (WGS) entry which is preliminary data.</text>
</comment>
<sequence length="112" mass="12608">MSEKKEKVVHLKSETKDKLKLCVEMASTDAVDLITEAYGQDLFTKEGRGDKVWLYKGAKEALTCIEKLKRVLSDDEQTTGNIDGRKVSPEEQANALLQQVAEKLEARKQRPS</sequence>
<gene>
    <name evidence="1" type="ORF">I2F25_09450</name>
</gene>
<proteinExistence type="predicted"/>
<dbReference type="Proteomes" id="UP001339883">
    <property type="component" value="Unassembled WGS sequence"/>
</dbReference>